<comment type="caution">
    <text evidence="1">The sequence shown here is derived from an EMBL/GenBank/DDBJ whole genome shotgun (WGS) entry which is preliminary data.</text>
</comment>
<sequence>MNRGYPNYHLTLKCFGLAYPLCREASNSFLTDVFDLAKSSLGEQYLSIRSSVTYALTRAFGARALEWATESVSFIPSTAVTELEHRRFIAALSDAASGVKINNLMFPIQELSDLCRRNRTVQEIVQEALRPHNVKLAAVL</sequence>
<proteinExistence type="predicted"/>
<dbReference type="AlphaFoldDB" id="A0AAV8TZB7"/>
<accession>A0AAV8TZB7</accession>
<organism evidence="1 2">
    <name type="scientific">Erythroxylum novogranatense</name>
    <dbReference type="NCBI Taxonomy" id="1862640"/>
    <lineage>
        <taxon>Eukaryota</taxon>
        <taxon>Viridiplantae</taxon>
        <taxon>Streptophyta</taxon>
        <taxon>Embryophyta</taxon>
        <taxon>Tracheophyta</taxon>
        <taxon>Spermatophyta</taxon>
        <taxon>Magnoliopsida</taxon>
        <taxon>eudicotyledons</taxon>
        <taxon>Gunneridae</taxon>
        <taxon>Pentapetalae</taxon>
        <taxon>rosids</taxon>
        <taxon>fabids</taxon>
        <taxon>Malpighiales</taxon>
        <taxon>Erythroxylaceae</taxon>
        <taxon>Erythroxylum</taxon>
    </lineage>
</organism>
<evidence type="ECO:0000313" key="2">
    <source>
        <dbReference type="Proteomes" id="UP001159364"/>
    </source>
</evidence>
<gene>
    <name evidence="1" type="ORF">K2173_027539</name>
</gene>
<keyword evidence="2" id="KW-1185">Reference proteome</keyword>
<reference evidence="1 2" key="1">
    <citation type="submission" date="2021-09" db="EMBL/GenBank/DDBJ databases">
        <title>Genomic insights and catalytic innovation underlie evolution of tropane alkaloids biosynthesis.</title>
        <authorList>
            <person name="Wang Y.-J."/>
            <person name="Tian T."/>
            <person name="Huang J.-P."/>
            <person name="Huang S.-X."/>
        </authorList>
    </citation>
    <scope>NUCLEOTIDE SEQUENCE [LARGE SCALE GENOMIC DNA]</scope>
    <source>
        <strain evidence="1">KIB-2018</strain>
        <tissue evidence="1">Leaf</tissue>
    </source>
</reference>
<protein>
    <submittedName>
        <fullName evidence="1">Uncharacterized protein</fullName>
    </submittedName>
</protein>
<name>A0AAV8TZB7_9ROSI</name>
<evidence type="ECO:0000313" key="1">
    <source>
        <dbReference type="EMBL" id="KAJ8772362.1"/>
    </source>
</evidence>
<dbReference type="EMBL" id="JAIWQS010000002">
    <property type="protein sequence ID" value="KAJ8772362.1"/>
    <property type="molecule type" value="Genomic_DNA"/>
</dbReference>
<dbReference type="Proteomes" id="UP001159364">
    <property type="component" value="Linkage Group LG02"/>
</dbReference>